<evidence type="ECO:0000313" key="2">
    <source>
        <dbReference type="Proteomes" id="UP000233837"/>
    </source>
</evidence>
<evidence type="ECO:0000313" key="1">
    <source>
        <dbReference type="EMBL" id="PKU59322.1"/>
    </source>
</evidence>
<gene>
    <name evidence="1" type="ORF">MA16_Dca028971</name>
</gene>
<dbReference type="EMBL" id="KZ505524">
    <property type="protein sequence ID" value="PKU59322.1"/>
    <property type="molecule type" value="Genomic_DNA"/>
</dbReference>
<proteinExistence type="predicted"/>
<protein>
    <submittedName>
        <fullName evidence="1">Uncharacterized protein</fullName>
    </submittedName>
</protein>
<reference evidence="1 2" key="1">
    <citation type="journal article" date="2016" name="Sci. Rep.">
        <title>The Dendrobium catenatum Lindl. genome sequence provides insights into polysaccharide synthase, floral development and adaptive evolution.</title>
        <authorList>
            <person name="Zhang G.Q."/>
            <person name="Xu Q."/>
            <person name="Bian C."/>
            <person name="Tsai W.C."/>
            <person name="Yeh C.M."/>
            <person name="Liu K.W."/>
            <person name="Yoshida K."/>
            <person name="Zhang L.S."/>
            <person name="Chang S.B."/>
            <person name="Chen F."/>
            <person name="Shi Y."/>
            <person name="Su Y.Y."/>
            <person name="Zhang Y.Q."/>
            <person name="Chen L.J."/>
            <person name="Yin Y."/>
            <person name="Lin M."/>
            <person name="Huang H."/>
            <person name="Deng H."/>
            <person name="Wang Z.W."/>
            <person name="Zhu S.L."/>
            <person name="Zhao X."/>
            <person name="Deng C."/>
            <person name="Niu S.C."/>
            <person name="Huang J."/>
            <person name="Wang M."/>
            <person name="Liu G.H."/>
            <person name="Yang H.J."/>
            <person name="Xiao X.J."/>
            <person name="Hsiao Y.Y."/>
            <person name="Wu W.L."/>
            <person name="Chen Y.Y."/>
            <person name="Mitsuda N."/>
            <person name="Ohme-Takagi M."/>
            <person name="Luo Y.B."/>
            <person name="Van de Peer Y."/>
            <person name="Liu Z.J."/>
        </authorList>
    </citation>
    <scope>NUCLEOTIDE SEQUENCE [LARGE SCALE GENOMIC DNA]</scope>
    <source>
        <tissue evidence="1">The whole plant</tissue>
    </source>
</reference>
<dbReference type="Proteomes" id="UP000233837">
    <property type="component" value="Unassembled WGS sequence"/>
</dbReference>
<sequence>MVESLTLIINVVAGGSLMSKTFEEAYKLIEEMSTNNFSWPSNLINPNRVASAYEYDALSIFIAQVTTIFKKWDTFIVSL</sequence>
<dbReference type="AlphaFoldDB" id="A0A2I0V7D8"/>
<reference evidence="1 2" key="2">
    <citation type="journal article" date="2017" name="Nature">
        <title>The Apostasia genome and the evolution of orchids.</title>
        <authorList>
            <person name="Zhang G.Q."/>
            <person name="Liu K.W."/>
            <person name="Li Z."/>
            <person name="Lohaus R."/>
            <person name="Hsiao Y.Y."/>
            <person name="Niu S.C."/>
            <person name="Wang J.Y."/>
            <person name="Lin Y.C."/>
            <person name="Xu Q."/>
            <person name="Chen L.J."/>
            <person name="Yoshida K."/>
            <person name="Fujiwara S."/>
            <person name="Wang Z.W."/>
            <person name="Zhang Y.Q."/>
            <person name="Mitsuda N."/>
            <person name="Wang M."/>
            <person name="Liu G.H."/>
            <person name="Pecoraro L."/>
            <person name="Huang H.X."/>
            <person name="Xiao X.J."/>
            <person name="Lin M."/>
            <person name="Wu X.Y."/>
            <person name="Wu W.L."/>
            <person name="Chen Y.Y."/>
            <person name="Chang S.B."/>
            <person name="Sakamoto S."/>
            <person name="Ohme-Takagi M."/>
            <person name="Yagi M."/>
            <person name="Zeng S.J."/>
            <person name="Shen C.Y."/>
            <person name="Yeh C.M."/>
            <person name="Luo Y.B."/>
            <person name="Tsai W.C."/>
            <person name="Van de Peer Y."/>
            <person name="Liu Z.J."/>
        </authorList>
    </citation>
    <scope>NUCLEOTIDE SEQUENCE [LARGE SCALE GENOMIC DNA]</scope>
    <source>
        <tissue evidence="1">The whole plant</tissue>
    </source>
</reference>
<accession>A0A2I0V7D8</accession>
<name>A0A2I0V7D8_9ASPA</name>
<organism evidence="1 2">
    <name type="scientific">Dendrobium catenatum</name>
    <dbReference type="NCBI Taxonomy" id="906689"/>
    <lineage>
        <taxon>Eukaryota</taxon>
        <taxon>Viridiplantae</taxon>
        <taxon>Streptophyta</taxon>
        <taxon>Embryophyta</taxon>
        <taxon>Tracheophyta</taxon>
        <taxon>Spermatophyta</taxon>
        <taxon>Magnoliopsida</taxon>
        <taxon>Liliopsida</taxon>
        <taxon>Asparagales</taxon>
        <taxon>Orchidaceae</taxon>
        <taxon>Epidendroideae</taxon>
        <taxon>Malaxideae</taxon>
        <taxon>Dendrobiinae</taxon>
        <taxon>Dendrobium</taxon>
    </lineage>
</organism>
<keyword evidence="2" id="KW-1185">Reference proteome</keyword>